<comment type="subcellular location">
    <subcellularLocation>
        <location evidence="1">Cell inner membrane</location>
        <topology evidence="1">Peripheral membrane protein</topology>
        <orientation evidence="1">Cytoplasmic side</orientation>
    </subcellularLocation>
    <subcellularLocation>
        <location evidence="10">Cell membrane</location>
        <topology evidence="10">Peripheral membrane protein</topology>
        <orientation evidence="10">Cytoplasmic side</orientation>
    </subcellularLocation>
    <subcellularLocation>
        <location evidence="10">Cytoplasm</location>
    </subcellularLocation>
</comment>
<sequence>MSWLDRLKSGLTRSTSKLGDSLAGLATGSMPLDDARLDAIEEALIAADLGPAVAGRIRDRLADVKFAKGIDEAGLRAAVAAEVTAVMAPVAKALQVTAFPRPHVILVVGVNGSGKTTTIAKLARRFTEADYTVMLAAGDTFRAAAIAQLKIWAERIGVPVISGEQGADAAGLAFEALKAARAAGSDVLIIDTAGRLQNKAGLMDELAKMRRVIQKLSPAAPHDTVLVLDATTGQNALNQIEVFRDIAKVTGLVMTKLDGSARGGVLVAAAERFRLPIHAIGVGEGMDDLRPFTAEEFADALTGTS</sequence>
<dbReference type="NCBIfam" id="TIGR00064">
    <property type="entry name" value="ftsY"/>
    <property type="match status" value="1"/>
</dbReference>
<dbReference type="InterPro" id="IPR000897">
    <property type="entry name" value="SRP54_GTPase_dom"/>
</dbReference>
<dbReference type="InterPro" id="IPR042101">
    <property type="entry name" value="SRP54_N_sf"/>
</dbReference>
<evidence type="ECO:0000256" key="5">
    <source>
        <dbReference type="ARBA" id="ARBA00022801"/>
    </source>
</evidence>
<evidence type="ECO:0000313" key="15">
    <source>
        <dbReference type="Proteomes" id="UP000481327"/>
    </source>
</evidence>
<evidence type="ECO:0000256" key="9">
    <source>
        <dbReference type="ARBA" id="ARBA00048027"/>
    </source>
</evidence>
<keyword evidence="3 10" id="KW-0963">Cytoplasm</keyword>
<evidence type="ECO:0000256" key="7">
    <source>
        <dbReference type="ARBA" id="ARBA00023136"/>
    </source>
</evidence>
<feature type="binding site" evidence="10">
    <location>
        <begin position="191"/>
        <end position="195"/>
    </location>
    <ligand>
        <name>GTP</name>
        <dbReference type="ChEBI" id="CHEBI:37565"/>
    </ligand>
</feature>
<dbReference type="InterPro" id="IPR013822">
    <property type="entry name" value="Signal_recog_particl_SRP54_hlx"/>
</dbReference>
<keyword evidence="6 10" id="KW-0342">GTP-binding</keyword>
<comment type="caution">
    <text evidence="14">The sequence shown here is derived from an EMBL/GenBank/DDBJ whole genome shotgun (WGS) entry which is preliminary data.</text>
</comment>
<evidence type="ECO:0000259" key="12">
    <source>
        <dbReference type="SMART" id="SM00962"/>
    </source>
</evidence>
<reference evidence="14 15" key="1">
    <citation type="submission" date="2019-09" db="EMBL/GenBank/DDBJ databases">
        <title>Polymorphobacter sp. isolated from a lake in China.</title>
        <authorList>
            <person name="Liu Z."/>
        </authorList>
    </citation>
    <scope>NUCLEOTIDE SEQUENCE [LARGE SCALE GENOMIC DNA]</scope>
    <source>
        <strain evidence="14 15">D40P</strain>
    </source>
</reference>
<dbReference type="GO" id="GO:0006614">
    <property type="term" value="P:SRP-dependent cotranslational protein targeting to membrane"/>
    <property type="evidence" value="ECO:0007669"/>
    <property type="project" value="InterPro"/>
</dbReference>
<comment type="catalytic activity">
    <reaction evidence="9 10">
        <text>GTP + H2O = GDP + phosphate + H(+)</text>
        <dbReference type="Rhea" id="RHEA:19669"/>
        <dbReference type="ChEBI" id="CHEBI:15377"/>
        <dbReference type="ChEBI" id="CHEBI:15378"/>
        <dbReference type="ChEBI" id="CHEBI:37565"/>
        <dbReference type="ChEBI" id="CHEBI:43474"/>
        <dbReference type="ChEBI" id="CHEBI:58189"/>
        <dbReference type="EC" id="3.6.5.4"/>
    </reaction>
</comment>
<dbReference type="FunFam" id="3.40.50.300:FF:000053">
    <property type="entry name" value="Signal recognition particle receptor FtsY"/>
    <property type="match status" value="1"/>
</dbReference>
<dbReference type="EC" id="3.6.5.4" evidence="10"/>
<dbReference type="CDD" id="cd17874">
    <property type="entry name" value="FtsY"/>
    <property type="match status" value="1"/>
</dbReference>
<feature type="binding site" evidence="10">
    <location>
        <begin position="255"/>
        <end position="258"/>
    </location>
    <ligand>
        <name>GTP</name>
        <dbReference type="ChEBI" id="CHEBI:37565"/>
    </ligand>
</feature>
<comment type="function">
    <text evidence="10">Involved in targeting and insertion of nascent membrane proteins into the cytoplasmic membrane. Acts as a receptor for the complex formed by the signal recognition particle (SRP) and the ribosome-nascent chain (RNC). Interaction with SRP-RNC leads to the transfer of the RNC complex to the Sec translocase for insertion into the membrane, the hydrolysis of GTP by both Ffh and FtsY, and the dissociation of the SRP-FtsY complex into the individual components.</text>
</comment>
<dbReference type="GO" id="GO:0005047">
    <property type="term" value="F:signal recognition particle binding"/>
    <property type="evidence" value="ECO:0007669"/>
    <property type="project" value="TreeGrafter"/>
</dbReference>
<dbReference type="SUPFAM" id="SSF52540">
    <property type="entry name" value="P-loop containing nucleoside triphosphate hydrolases"/>
    <property type="match status" value="1"/>
</dbReference>
<gene>
    <name evidence="10 14" type="primary">ftsY</name>
    <name evidence="14" type="ORF">F3168_04415</name>
</gene>
<comment type="subunit">
    <text evidence="10">Part of the signal recognition particle protein translocation system, which is composed of SRP and FtsY. SRP is a ribonucleoprotein composed of Ffh and a 4.5S RNA molecule.</text>
</comment>
<dbReference type="GO" id="GO:0005525">
    <property type="term" value="F:GTP binding"/>
    <property type="evidence" value="ECO:0007669"/>
    <property type="project" value="UniProtKB-UniRule"/>
</dbReference>
<dbReference type="Gene3D" id="3.40.50.300">
    <property type="entry name" value="P-loop containing nucleotide triphosphate hydrolases"/>
    <property type="match status" value="1"/>
</dbReference>
<dbReference type="Pfam" id="PF02881">
    <property type="entry name" value="SRP54_N"/>
    <property type="match status" value="1"/>
</dbReference>
<dbReference type="RefSeq" id="WP_152576893.1">
    <property type="nucleotide sequence ID" value="NZ_JAATJI010000001.1"/>
</dbReference>
<keyword evidence="4 10" id="KW-0547">Nucleotide-binding</keyword>
<dbReference type="HAMAP" id="MF_00920">
    <property type="entry name" value="FtsY"/>
    <property type="match status" value="1"/>
</dbReference>
<evidence type="ECO:0000256" key="10">
    <source>
        <dbReference type="HAMAP-Rule" id="MF_00920"/>
    </source>
</evidence>
<evidence type="ECO:0000256" key="8">
    <source>
        <dbReference type="ARBA" id="ARBA00023170"/>
    </source>
</evidence>
<dbReference type="SMART" id="SM00382">
    <property type="entry name" value="AAA"/>
    <property type="match status" value="1"/>
</dbReference>
<keyword evidence="7 10" id="KW-0472">Membrane</keyword>
<dbReference type="PANTHER" id="PTHR43134">
    <property type="entry name" value="SIGNAL RECOGNITION PARTICLE RECEPTOR SUBUNIT ALPHA"/>
    <property type="match status" value="1"/>
</dbReference>
<comment type="similarity">
    <text evidence="10">Belongs to the GTP-binding SRP family. FtsY subfamily.</text>
</comment>
<dbReference type="SMART" id="SM00963">
    <property type="entry name" value="SRP54_N"/>
    <property type="match status" value="1"/>
</dbReference>
<evidence type="ECO:0000256" key="1">
    <source>
        <dbReference type="ARBA" id="ARBA00004515"/>
    </source>
</evidence>
<evidence type="ECO:0000256" key="2">
    <source>
        <dbReference type="ARBA" id="ARBA00022475"/>
    </source>
</evidence>
<dbReference type="OrthoDB" id="9804720at2"/>
<feature type="domain" description="AAA+ ATPase" evidence="11">
    <location>
        <begin position="101"/>
        <end position="281"/>
    </location>
</feature>
<keyword evidence="15" id="KW-1185">Reference proteome</keyword>
<dbReference type="InterPro" id="IPR036225">
    <property type="entry name" value="SRP/SRP_N"/>
</dbReference>
<evidence type="ECO:0000256" key="4">
    <source>
        <dbReference type="ARBA" id="ARBA00022741"/>
    </source>
</evidence>
<dbReference type="PANTHER" id="PTHR43134:SF1">
    <property type="entry name" value="SIGNAL RECOGNITION PARTICLE RECEPTOR SUBUNIT ALPHA"/>
    <property type="match status" value="1"/>
</dbReference>
<evidence type="ECO:0000259" key="13">
    <source>
        <dbReference type="SMART" id="SM00963"/>
    </source>
</evidence>
<dbReference type="GO" id="GO:0005886">
    <property type="term" value="C:plasma membrane"/>
    <property type="evidence" value="ECO:0007669"/>
    <property type="project" value="UniProtKB-SubCell"/>
</dbReference>
<keyword evidence="8 10" id="KW-0675">Receptor</keyword>
<evidence type="ECO:0000256" key="6">
    <source>
        <dbReference type="ARBA" id="ARBA00023134"/>
    </source>
</evidence>
<proteinExistence type="inferred from homology"/>
<dbReference type="SMART" id="SM00962">
    <property type="entry name" value="SRP54"/>
    <property type="match status" value="1"/>
</dbReference>
<dbReference type="InterPro" id="IPR003593">
    <property type="entry name" value="AAA+_ATPase"/>
</dbReference>
<dbReference type="EMBL" id="WIOL01000001">
    <property type="protein sequence ID" value="MQT16501.1"/>
    <property type="molecule type" value="Genomic_DNA"/>
</dbReference>
<dbReference type="Gene3D" id="1.20.120.140">
    <property type="entry name" value="Signal recognition particle SRP54, nucleotide-binding domain"/>
    <property type="match status" value="1"/>
</dbReference>
<dbReference type="SUPFAM" id="SSF47364">
    <property type="entry name" value="Domain of the SRP/SRP receptor G-proteins"/>
    <property type="match status" value="1"/>
</dbReference>
<name>A0A7C9KHJ0_9SPHN</name>
<accession>A0A7C9KHJ0</accession>
<dbReference type="InterPro" id="IPR027417">
    <property type="entry name" value="P-loop_NTPase"/>
</dbReference>
<evidence type="ECO:0000256" key="3">
    <source>
        <dbReference type="ARBA" id="ARBA00022490"/>
    </source>
</evidence>
<dbReference type="Pfam" id="PF00448">
    <property type="entry name" value="SRP54"/>
    <property type="match status" value="1"/>
</dbReference>
<feature type="domain" description="Signal recognition particle SRP54 helical bundle" evidence="13">
    <location>
        <begin position="7"/>
        <end position="87"/>
    </location>
</feature>
<feature type="binding site" evidence="10">
    <location>
        <begin position="109"/>
        <end position="116"/>
    </location>
    <ligand>
        <name>GTP</name>
        <dbReference type="ChEBI" id="CHEBI:37565"/>
    </ligand>
</feature>
<dbReference type="AlphaFoldDB" id="A0A7C9KHJ0"/>
<dbReference type="Proteomes" id="UP000481327">
    <property type="component" value="Unassembled WGS sequence"/>
</dbReference>
<feature type="domain" description="SRP54-type proteins GTP-binding" evidence="12">
    <location>
        <begin position="102"/>
        <end position="303"/>
    </location>
</feature>
<keyword evidence="2 10" id="KW-1003">Cell membrane</keyword>
<dbReference type="GO" id="GO:0005737">
    <property type="term" value="C:cytoplasm"/>
    <property type="evidence" value="ECO:0007669"/>
    <property type="project" value="UniProtKB-SubCell"/>
</dbReference>
<evidence type="ECO:0000259" key="11">
    <source>
        <dbReference type="SMART" id="SM00382"/>
    </source>
</evidence>
<dbReference type="InterPro" id="IPR004390">
    <property type="entry name" value="SR_rcpt_FtsY"/>
</dbReference>
<evidence type="ECO:0000313" key="14">
    <source>
        <dbReference type="EMBL" id="MQT16501.1"/>
    </source>
</evidence>
<protein>
    <recommendedName>
        <fullName evidence="10">Signal recognition particle receptor FtsY</fullName>
        <shortName evidence="10">SRP receptor</shortName>
        <ecNumber evidence="10">3.6.5.4</ecNumber>
    </recommendedName>
</protein>
<organism evidence="14 15">
    <name type="scientific">Sandarakinorhabdus fusca</name>
    <dbReference type="NCBI Taxonomy" id="1439888"/>
    <lineage>
        <taxon>Bacteria</taxon>
        <taxon>Pseudomonadati</taxon>
        <taxon>Pseudomonadota</taxon>
        <taxon>Alphaproteobacteria</taxon>
        <taxon>Sphingomonadales</taxon>
        <taxon>Sphingosinicellaceae</taxon>
        <taxon>Sandarakinorhabdus</taxon>
    </lineage>
</organism>
<keyword evidence="5 10" id="KW-0378">Hydrolase</keyword>
<dbReference type="GO" id="GO:0003924">
    <property type="term" value="F:GTPase activity"/>
    <property type="evidence" value="ECO:0007669"/>
    <property type="project" value="UniProtKB-UniRule"/>
</dbReference>